<accession>A0A6L5X5K0</accession>
<dbReference type="PROSITE" id="PS50889">
    <property type="entry name" value="S4"/>
    <property type="match status" value="1"/>
</dbReference>
<evidence type="ECO:0000313" key="7">
    <source>
        <dbReference type="EMBL" id="MSS14206.1"/>
    </source>
</evidence>
<dbReference type="Gene3D" id="3.10.290.10">
    <property type="entry name" value="RNA-binding S4 domain"/>
    <property type="match status" value="1"/>
</dbReference>
<dbReference type="InterPro" id="IPR036986">
    <property type="entry name" value="S4_RNA-bd_sf"/>
</dbReference>
<dbReference type="SUPFAM" id="SSF55120">
    <property type="entry name" value="Pseudouridine synthase"/>
    <property type="match status" value="1"/>
</dbReference>
<dbReference type="Gene3D" id="3.30.70.580">
    <property type="entry name" value="Pseudouridine synthase I, catalytic domain, N-terminal subdomain"/>
    <property type="match status" value="2"/>
</dbReference>
<sequence>MQQNDSMMRLDRFLSGESEMTRSEVKKKIKSGLVEVNGITALRPEQKINPSSDEILIGGKQVKAAGMVYLMLNKPQGVLSVTEDRRARTVLDLIAQPYARKLFPAGRLDKDTEGLLLLTNDGMLVHRLISPSRHVWKIYFAVVEGEMTKAHEDMFLGGMEIGEKHPTLPAVMRRLSIDGDFLWSIEKESGEGAGQRETEALPSGLSLRMRQICSESLTLGDYSRCGEGQSLCAVALREGKFHQVKRMFETVGGKVIFLKRLAIGSLTLDRELAPGAYRPLTARELRELYEEANTVRVEEP</sequence>
<dbReference type="EC" id="5.4.99.-" evidence="5"/>
<dbReference type="SUPFAM" id="SSF55174">
    <property type="entry name" value="Alpha-L RNA-binding motif"/>
    <property type="match status" value="1"/>
</dbReference>
<evidence type="ECO:0000256" key="2">
    <source>
        <dbReference type="ARBA" id="ARBA00022884"/>
    </source>
</evidence>
<reference evidence="7 8" key="1">
    <citation type="submission" date="2019-08" db="EMBL/GenBank/DDBJ databases">
        <title>In-depth cultivation of the pig gut microbiome towards novel bacterial diversity and tailored functional studies.</title>
        <authorList>
            <person name="Wylensek D."/>
            <person name="Hitch T.C.A."/>
            <person name="Clavel T."/>
        </authorList>
    </citation>
    <scope>NUCLEOTIDE SEQUENCE [LARGE SCALE GENOMIC DNA]</scope>
    <source>
        <strain evidence="7 8">Oil+RF-744-WCA-WT-11</strain>
    </source>
</reference>
<dbReference type="InterPro" id="IPR018496">
    <property type="entry name" value="PsdUridine_synth_RsuA/RluB_CS"/>
</dbReference>
<comment type="caution">
    <text evidence="7">The sequence shown here is derived from an EMBL/GenBank/DDBJ whole genome shotgun (WGS) entry which is preliminary data.</text>
</comment>
<dbReference type="InterPro" id="IPR020103">
    <property type="entry name" value="PsdUridine_synth_cat_dom_sf"/>
</dbReference>
<evidence type="ECO:0000259" key="6">
    <source>
        <dbReference type="SMART" id="SM00363"/>
    </source>
</evidence>
<dbReference type="Proteomes" id="UP000481852">
    <property type="component" value="Unassembled WGS sequence"/>
</dbReference>
<dbReference type="InterPro" id="IPR050343">
    <property type="entry name" value="RsuA_PseudoU_synthase"/>
</dbReference>
<dbReference type="Gene3D" id="3.30.70.1560">
    <property type="entry name" value="Alpha-L RNA-binding motif"/>
    <property type="match status" value="2"/>
</dbReference>
<dbReference type="Pfam" id="PF00849">
    <property type="entry name" value="PseudoU_synth_2"/>
    <property type="match status" value="1"/>
</dbReference>
<evidence type="ECO:0000256" key="4">
    <source>
        <dbReference type="PROSITE-ProRule" id="PRU00182"/>
    </source>
</evidence>
<gene>
    <name evidence="7" type="ORF">FYJ35_03965</name>
</gene>
<dbReference type="NCBIfam" id="TIGR00093">
    <property type="entry name" value="pseudouridine synthase"/>
    <property type="match status" value="1"/>
</dbReference>
<feature type="domain" description="RNA-binding S4" evidence="6">
    <location>
        <begin position="8"/>
        <end position="67"/>
    </location>
</feature>
<dbReference type="PROSITE" id="PS01149">
    <property type="entry name" value="PSI_RSU"/>
    <property type="match status" value="1"/>
</dbReference>
<keyword evidence="8" id="KW-1185">Reference proteome</keyword>
<dbReference type="PANTHER" id="PTHR47683:SF4">
    <property type="entry name" value="PSEUDOURIDINE SYNTHASE"/>
    <property type="match status" value="1"/>
</dbReference>
<organism evidence="7 8">
    <name type="scientific">Porcincola intestinalis</name>
    <dbReference type="NCBI Taxonomy" id="2606632"/>
    <lineage>
        <taxon>Bacteria</taxon>
        <taxon>Bacillati</taxon>
        <taxon>Bacillota</taxon>
        <taxon>Clostridia</taxon>
        <taxon>Lachnospirales</taxon>
        <taxon>Lachnospiraceae</taxon>
        <taxon>Porcincola</taxon>
    </lineage>
</organism>
<dbReference type="EMBL" id="VULZ01000003">
    <property type="protein sequence ID" value="MSS14206.1"/>
    <property type="molecule type" value="Genomic_DNA"/>
</dbReference>
<dbReference type="InterPro" id="IPR006145">
    <property type="entry name" value="PsdUridine_synth_RsuA/RluA"/>
</dbReference>
<dbReference type="SMART" id="SM00363">
    <property type="entry name" value="S4"/>
    <property type="match status" value="1"/>
</dbReference>
<dbReference type="InterPro" id="IPR002942">
    <property type="entry name" value="S4_RNA-bd"/>
</dbReference>
<dbReference type="GO" id="GO:0003723">
    <property type="term" value="F:RNA binding"/>
    <property type="evidence" value="ECO:0007669"/>
    <property type="project" value="UniProtKB-KW"/>
</dbReference>
<dbReference type="PANTHER" id="PTHR47683">
    <property type="entry name" value="PSEUDOURIDINE SYNTHASE FAMILY PROTEIN-RELATED"/>
    <property type="match status" value="1"/>
</dbReference>
<proteinExistence type="inferred from homology"/>
<keyword evidence="3 5" id="KW-0413">Isomerase</keyword>
<dbReference type="GO" id="GO:0120159">
    <property type="term" value="F:rRNA pseudouridine synthase activity"/>
    <property type="evidence" value="ECO:0007669"/>
    <property type="project" value="UniProtKB-ARBA"/>
</dbReference>
<protein>
    <recommendedName>
        <fullName evidence="5">Pseudouridine synthase</fullName>
        <ecNumber evidence="5">5.4.99.-</ecNumber>
    </recommendedName>
</protein>
<dbReference type="GO" id="GO:0000455">
    <property type="term" value="P:enzyme-directed rRNA pseudouridine synthesis"/>
    <property type="evidence" value="ECO:0007669"/>
    <property type="project" value="UniProtKB-ARBA"/>
</dbReference>
<comment type="similarity">
    <text evidence="1 5">Belongs to the pseudouridine synthase RsuA family.</text>
</comment>
<dbReference type="InterPro" id="IPR000748">
    <property type="entry name" value="PsdUridine_synth_RsuA/RluB/E/F"/>
</dbReference>
<dbReference type="InterPro" id="IPR020094">
    <property type="entry name" value="TruA/RsuA/RluB/E/F_N"/>
</dbReference>
<keyword evidence="2 4" id="KW-0694">RNA-binding</keyword>
<dbReference type="AlphaFoldDB" id="A0A6L5X5K0"/>
<evidence type="ECO:0000256" key="3">
    <source>
        <dbReference type="ARBA" id="ARBA00023235"/>
    </source>
</evidence>
<dbReference type="InterPro" id="IPR042092">
    <property type="entry name" value="PsdUridine_s_RsuA/RluB/E/F_cat"/>
</dbReference>
<evidence type="ECO:0000256" key="5">
    <source>
        <dbReference type="RuleBase" id="RU003887"/>
    </source>
</evidence>
<evidence type="ECO:0000313" key="8">
    <source>
        <dbReference type="Proteomes" id="UP000481852"/>
    </source>
</evidence>
<dbReference type="CDD" id="cd00165">
    <property type="entry name" value="S4"/>
    <property type="match status" value="1"/>
</dbReference>
<name>A0A6L5X5K0_9FIRM</name>
<evidence type="ECO:0000256" key="1">
    <source>
        <dbReference type="ARBA" id="ARBA00008348"/>
    </source>
</evidence>